<sequence length="359" mass="38053">MSYISTPASSLTLTSTLPLELYPRADSPTPTQADETDASGNLVCPTEVSCPSCPPGQECYQRARTPTSCAQYVCVNSSSNSGSKVSIGGIVGGVVGGVAVAALVSFFLYYKYLYLPKRKRHADLALGDIDAADGEHKFEDSPSAAERPPMTKSDSSVSVPKNHRLSAYDSFMRPQARYASRTHSSGSVPRQNGANSHASASVSGGAISANTTNAGHEYANSDLAKRASIATTISTTNASNILPVAYIPGVTIRPSKNNTRSIYSYESDSIFSDFNAIDGASIVADRNGPPAKGTMTAIKAQPRLVNVARIEEGDENEMADEDKTWPHEESEPDSDVDSDIGEIHRATSTRHPPPASEES</sequence>
<evidence type="ECO:0000259" key="3">
    <source>
        <dbReference type="Pfam" id="PF09463"/>
    </source>
</evidence>
<comment type="caution">
    <text evidence="4">The sequence shown here is derived from an EMBL/GenBank/DDBJ whole genome shotgun (WGS) entry which is preliminary data.</text>
</comment>
<dbReference type="AlphaFoldDB" id="A0AA91T034"/>
<gene>
    <name evidence="4" type="ORF">A9F13_20g01023</name>
</gene>
<keyword evidence="2" id="KW-0812">Transmembrane</keyword>
<feature type="region of interest" description="Disordered" evidence="1">
    <location>
        <begin position="311"/>
        <end position="359"/>
    </location>
</feature>
<feature type="compositionally biased region" description="Low complexity" evidence="1">
    <location>
        <begin position="192"/>
        <end position="202"/>
    </location>
</feature>
<feature type="transmembrane region" description="Helical" evidence="2">
    <location>
        <begin position="87"/>
        <end position="110"/>
    </location>
</feature>
<feature type="compositionally biased region" description="Acidic residues" evidence="1">
    <location>
        <begin position="330"/>
        <end position="340"/>
    </location>
</feature>
<organism evidence="4 5">
    <name type="scientific">Clavispora lusitaniae</name>
    <name type="common">Candida lusitaniae</name>
    <dbReference type="NCBI Taxonomy" id="36911"/>
    <lineage>
        <taxon>Eukaryota</taxon>
        <taxon>Fungi</taxon>
        <taxon>Dikarya</taxon>
        <taxon>Ascomycota</taxon>
        <taxon>Saccharomycotina</taxon>
        <taxon>Pichiomycetes</taxon>
        <taxon>Metschnikowiaceae</taxon>
        <taxon>Clavispora</taxon>
    </lineage>
</organism>
<dbReference type="KEGG" id="clus:A9F13_20g01023"/>
<dbReference type="InterPro" id="IPR018571">
    <property type="entry name" value="Membrane_anchor_Opy2_N"/>
</dbReference>
<dbReference type="EMBL" id="LYUB02000020">
    <property type="protein sequence ID" value="OVF06601.1"/>
    <property type="molecule type" value="Genomic_DNA"/>
</dbReference>
<feature type="domain" description="Membrane anchor Opy2 N-terminal" evidence="3">
    <location>
        <begin position="43"/>
        <end position="74"/>
    </location>
</feature>
<evidence type="ECO:0000256" key="1">
    <source>
        <dbReference type="SAM" id="MobiDB-lite"/>
    </source>
</evidence>
<keyword evidence="2" id="KW-1133">Transmembrane helix</keyword>
<feature type="compositionally biased region" description="Polar residues" evidence="1">
    <location>
        <begin position="181"/>
        <end position="190"/>
    </location>
</feature>
<evidence type="ECO:0000256" key="2">
    <source>
        <dbReference type="SAM" id="Phobius"/>
    </source>
</evidence>
<dbReference type="Pfam" id="PF09463">
    <property type="entry name" value="Opy2"/>
    <property type="match status" value="1"/>
</dbReference>
<evidence type="ECO:0000313" key="5">
    <source>
        <dbReference type="Proteomes" id="UP000195602"/>
    </source>
</evidence>
<feature type="region of interest" description="Disordered" evidence="1">
    <location>
        <begin position="179"/>
        <end position="202"/>
    </location>
</feature>
<accession>A0AA91T034</accession>
<keyword evidence="2" id="KW-0472">Membrane</keyword>
<proteinExistence type="predicted"/>
<evidence type="ECO:0000313" key="4">
    <source>
        <dbReference type="EMBL" id="OVF06601.1"/>
    </source>
</evidence>
<dbReference type="Proteomes" id="UP000195602">
    <property type="component" value="Unassembled WGS sequence"/>
</dbReference>
<reference evidence="4 5" key="1">
    <citation type="submission" date="2017-04" db="EMBL/GenBank/DDBJ databases">
        <title>Draft genome of the yeast Clavispora lusitaniae type strain CBS 6936.</title>
        <authorList>
            <person name="Durrens P."/>
            <person name="Klopp C."/>
            <person name="Biteau N."/>
            <person name="Fitton-Ouhabi V."/>
            <person name="Dementhon K."/>
            <person name="Accoceberry I."/>
            <person name="Sherman D.J."/>
            <person name="Noel T."/>
        </authorList>
    </citation>
    <scope>NUCLEOTIDE SEQUENCE [LARGE SCALE GENOMIC DNA]</scope>
    <source>
        <strain evidence="4 5">CBS 6936</strain>
    </source>
</reference>
<protein>
    <recommendedName>
        <fullName evidence="3">Membrane anchor Opy2 N-terminal domain-containing protein</fullName>
    </recommendedName>
</protein>
<name>A0AA91T034_CLALS</name>
<feature type="region of interest" description="Disordered" evidence="1">
    <location>
        <begin position="137"/>
        <end position="159"/>
    </location>
</feature>